<gene>
    <name evidence="1" type="ORF">DENOEST_3943</name>
</gene>
<reference evidence="1 2" key="1">
    <citation type="submission" date="2020-03" db="EMBL/GenBank/DDBJ databases">
        <authorList>
            <consortium name="Genoscope - CEA"/>
            <person name="William W."/>
        </authorList>
    </citation>
    <scope>NUCLEOTIDE SEQUENCE [LARGE SCALE GENOMIC DNA]</scope>
    <source>
        <strain evidence="2">DSM 16959</strain>
    </source>
</reference>
<dbReference type="EMBL" id="LR778301">
    <property type="protein sequence ID" value="CAB1371097.1"/>
    <property type="molecule type" value="Genomic_DNA"/>
</dbReference>
<name>A0A6S6Y3F6_9PROT</name>
<dbReference type="Proteomes" id="UP000515733">
    <property type="component" value="Chromosome"/>
</dbReference>
<keyword evidence="2" id="KW-1185">Reference proteome</keyword>
<organism evidence="1 2">
    <name type="scientific">Denitratisoma oestradiolicum</name>
    <dbReference type="NCBI Taxonomy" id="311182"/>
    <lineage>
        <taxon>Bacteria</taxon>
        <taxon>Pseudomonadati</taxon>
        <taxon>Pseudomonadota</taxon>
        <taxon>Betaproteobacteria</taxon>
        <taxon>Nitrosomonadales</taxon>
        <taxon>Sterolibacteriaceae</taxon>
        <taxon>Denitratisoma</taxon>
    </lineage>
</organism>
<protein>
    <submittedName>
        <fullName evidence="1">Uncharacterized protein</fullName>
    </submittedName>
</protein>
<accession>A0A6S6Y3F6</accession>
<sequence>MQGLYGRNHKGAIAIAKPDPALIAVLINREHSRLSSQVKTLEKVLHALFSDKEYQRLIQLAANWRALLAFDDGAPKLADTLEVFIAAYRQRSPDQERLHDEVVFQAGVYRMGHWALVKHFIPGVTDCLDNFGSVLPKYREAFKRRYEAEGNLSVEAQSQLLKAQYALIPNRRDPYRHEEMKRRGLVTADGIVPMGVKEALALIEREEAQAALPAKRGVVAWVADRFRRKE</sequence>
<evidence type="ECO:0000313" key="1">
    <source>
        <dbReference type="EMBL" id="CAB1371097.1"/>
    </source>
</evidence>
<dbReference type="KEGG" id="doe:DENOEST_3943"/>
<dbReference type="OrthoDB" id="9820518at2"/>
<dbReference type="RefSeq" id="WP_145770299.1">
    <property type="nucleotide sequence ID" value="NZ_LR778301.1"/>
</dbReference>
<evidence type="ECO:0000313" key="2">
    <source>
        <dbReference type="Proteomes" id="UP000515733"/>
    </source>
</evidence>
<proteinExistence type="predicted"/>
<dbReference type="AlphaFoldDB" id="A0A6S6Y3F6"/>